<name>A0A1Q1K6T6_VIBAN</name>
<organism evidence="3 6">
    <name type="scientific">Vibrio anguillarum</name>
    <name type="common">Listonella anguillarum</name>
    <dbReference type="NCBI Taxonomy" id="55601"/>
    <lineage>
        <taxon>Bacteria</taxon>
        <taxon>Pseudomonadati</taxon>
        <taxon>Pseudomonadota</taxon>
        <taxon>Gammaproteobacteria</taxon>
        <taxon>Vibrionales</taxon>
        <taxon>Vibrionaceae</taxon>
        <taxon>Vibrio</taxon>
    </lineage>
</organism>
<dbReference type="GeneID" id="83858165"/>
<dbReference type="EMBL" id="CP034673">
    <property type="protein sequence ID" value="AZS27288.1"/>
    <property type="molecule type" value="Genomic_DNA"/>
</dbReference>
<evidence type="ECO:0000313" key="5">
    <source>
        <dbReference type="Proteomes" id="UP000722957"/>
    </source>
</evidence>
<proteinExistence type="predicted"/>
<reference evidence="3 5" key="2">
    <citation type="journal article" date="2021" name="PeerJ">
        <title>Analysis of 44 Vibrio anguillarum genomes reveals high genetic diversity.</title>
        <authorList>
            <person name="Hansen M.J."/>
            <person name="Dalsgaard I."/>
        </authorList>
    </citation>
    <scope>NUCLEOTIDE SEQUENCE</scope>
    <source>
        <strain evidence="2 5">17-16730-2A</strain>
        <strain evidence="3">850617-1/1</strain>
    </source>
</reference>
<evidence type="ECO:0008006" key="7">
    <source>
        <dbReference type="Google" id="ProtNLM"/>
    </source>
</evidence>
<dbReference type="Proteomes" id="UP000722957">
    <property type="component" value="Unassembled WGS sequence"/>
</dbReference>
<evidence type="ECO:0000313" key="1">
    <source>
        <dbReference type="EMBL" id="AZS27288.1"/>
    </source>
</evidence>
<dbReference type="RefSeq" id="WP_017043337.1">
    <property type="nucleotide sequence ID" value="NZ_AJYT02000054.1"/>
</dbReference>
<dbReference type="KEGG" id="vau:VANGNB10_cII0781"/>
<dbReference type="Proteomes" id="UP000256923">
    <property type="component" value="Chromosome 2"/>
</dbReference>
<accession>A0A1Q1K6T6</accession>
<dbReference type="Proteomes" id="UP000786185">
    <property type="component" value="Unassembled WGS sequence"/>
</dbReference>
<reference evidence="1 4" key="1">
    <citation type="submission" date="2018-12" db="EMBL/GenBank/DDBJ databases">
        <title>Characterization and Draft Genome of Vibrio anguillarum J360 Marine Pathogen Isolated from an Outbreak in Lumpfish (Cyclopterus lumpus).</title>
        <authorList>
            <person name="Vasquez J.I."/>
            <person name="Cao T."/>
            <person name="Chakraborty S."/>
            <person name="Gnanagobal H."/>
            <person name="Wescot J."/>
            <person name="Boyce D."/>
            <person name="Santander J."/>
        </authorList>
    </citation>
    <scope>NUCLEOTIDE SEQUENCE [LARGE SCALE GENOMIC DNA]</scope>
    <source>
        <strain evidence="1 4">J360</strain>
    </source>
</reference>
<evidence type="ECO:0000313" key="2">
    <source>
        <dbReference type="EMBL" id="MBF4273156.1"/>
    </source>
</evidence>
<evidence type="ECO:0000313" key="4">
    <source>
        <dbReference type="Proteomes" id="UP000256923"/>
    </source>
</evidence>
<dbReference type="AlphaFoldDB" id="A0A1Q1K6T6"/>
<evidence type="ECO:0000313" key="3">
    <source>
        <dbReference type="EMBL" id="MBF4434864.1"/>
    </source>
</evidence>
<dbReference type="EMBL" id="RDOM01000039">
    <property type="protein sequence ID" value="MBF4273156.1"/>
    <property type="molecule type" value="Genomic_DNA"/>
</dbReference>
<evidence type="ECO:0000313" key="6">
    <source>
        <dbReference type="Proteomes" id="UP000786185"/>
    </source>
</evidence>
<gene>
    <name evidence="1" type="ORF">DYL72_20650</name>
    <name evidence="2" type="ORF">EAY07_14190</name>
    <name evidence="3" type="ORF">ERJ77_10100</name>
</gene>
<dbReference type="EMBL" id="SCLC01000006">
    <property type="protein sequence ID" value="MBF4434864.1"/>
    <property type="molecule type" value="Genomic_DNA"/>
</dbReference>
<sequence>MNYAIQFEALLSANLVVTPRKKVIKHSLIRVMSGLVLCKLGKHEYSVEAKQSFWIPFDCLCSLTIFPNTQWQRVDFSVRLTADFSHQAGYVTLSELSQAACDHLSQCQPNDEIYSHLLHVLKSEATHFKPKLSLNNFSEKLSAWQPHQVSELPIECQIALRVREAQKRKLSGIKLNQIVDELFQGNEQECQQLALLVLGRNL</sequence>
<protein>
    <recommendedName>
        <fullName evidence="7">AraC family transcriptional regulator</fullName>
    </recommendedName>
</protein>